<dbReference type="EMBL" id="JARQWQ010000125">
    <property type="protein sequence ID" value="KAK2549517.1"/>
    <property type="molecule type" value="Genomic_DNA"/>
</dbReference>
<dbReference type="GO" id="GO:0030154">
    <property type="term" value="P:cell differentiation"/>
    <property type="evidence" value="ECO:0007669"/>
    <property type="project" value="TreeGrafter"/>
</dbReference>
<proteinExistence type="predicted"/>
<evidence type="ECO:0000256" key="5">
    <source>
        <dbReference type="SAM" id="SignalP"/>
    </source>
</evidence>
<reference evidence="7" key="1">
    <citation type="journal article" date="2023" name="G3 (Bethesda)">
        <title>Whole genome assembly and annotation of the endangered Caribbean coral Acropora cervicornis.</title>
        <authorList>
            <person name="Selwyn J.D."/>
            <person name="Vollmer S.V."/>
        </authorList>
    </citation>
    <scope>NUCLEOTIDE SEQUENCE</scope>
    <source>
        <strain evidence="7">K2</strain>
    </source>
</reference>
<evidence type="ECO:0000313" key="8">
    <source>
        <dbReference type="Proteomes" id="UP001249851"/>
    </source>
</evidence>
<keyword evidence="1 7" id="KW-0646">Protease inhibitor</keyword>
<keyword evidence="2 7" id="KW-0722">Serine protease inhibitor</keyword>
<feature type="domain" description="Kazal-like" evidence="6">
    <location>
        <begin position="150"/>
        <end position="207"/>
    </location>
</feature>
<evidence type="ECO:0000256" key="4">
    <source>
        <dbReference type="SAM" id="MobiDB-lite"/>
    </source>
</evidence>
<evidence type="ECO:0000256" key="3">
    <source>
        <dbReference type="ARBA" id="ARBA00023157"/>
    </source>
</evidence>
<feature type="domain" description="Kazal-like" evidence="6">
    <location>
        <begin position="28"/>
        <end position="83"/>
    </location>
</feature>
<dbReference type="InterPro" id="IPR002350">
    <property type="entry name" value="Kazal_dom"/>
</dbReference>
<dbReference type="CDD" id="cd00104">
    <property type="entry name" value="KAZAL_FS"/>
    <property type="match status" value="5"/>
</dbReference>
<evidence type="ECO:0000256" key="1">
    <source>
        <dbReference type="ARBA" id="ARBA00022690"/>
    </source>
</evidence>
<dbReference type="Pfam" id="PF00050">
    <property type="entry name" value="Kazal_1"/>
    <property type="match status" value="1"/>
</dbReference>
<organism evidence="7 8">
    <name type="scientific">Acropora cervicornis</name>
    <name type="common">Staghorn coral</name>
    <dbReference type="NCBI Taxonomy" id="6130"/>
    <lineage>
        <taxon>Eukaryota</taxon>
        <taxon>Metazoa</taxon>
        <taxon>Cnidaria</taxon>
        <taxon>Anthozoa</taxon>
        <taxon>Hexacorallia</taxon>
        <taxon>Scleractinia</taxon>
        <taxon>Astrocoeniina</taxon>
        <taxon>Acroporidae</taxon>
        <taxon>Acropora</taxon>
    </lineage>
</organism>
<dbReference type="Pfam" id="PF07648">
    <property type="entry name" value="Kazal_2"/>
    <property type="match status" value="4"/>
</dbReference>
<gene>
    <name evidence="7" type="ORF">P5673_030061</name>
</gene>
<name>A0AAD9PUR7_ACRCE</name>
<dbReference type="AlphaFoldDB" id="A0AAD9PUR7"/>
<reference evidence="7" key="2">
    <citation type="journal article" date="2023" name="Science">
        <title>Genomic signatures of disease resistance in endangered staghorn corals.</title>
        <authorList>
            <person name="Vollmer S.V."/>
            <person name="Selwyn J.D."/>
            <person name="Despard B.A."/>
            <person name="Roesel C.L."/>
        </authorList>
    </citation>
    <scope>NUCLEOTIDE SEQUENCE</scope>
    <source>
        <strain evidence="7">K2</strain>
    </source>
</reference>
<dbReference type="Proteomes" id="UP001249851">
    <property type="component" value="Unassembled WGS sequence"/>
</dbReference>
<dbReference type="SMART" id="SM00280">
    <property type="entry name" value="KAZAL"/>
    <property type="match status" value="5"/>
</dbReference>
<dbReference type="InterPro" id="IPR050653">
    <property type="entry name" value="Prot_Inhib_GrowthFact_Antg"/>
</dbReference>
<dbReference type="InterPro" id="IPR036058">
    <property type="entry name" value="Kazal_dom_sf"/>
</dbReference>
<dbReference type="GO" id="GO:0004867">
    <property type="term" value="F:serine-type endopeptidase inhibitor activity"/>
    <property type="evidence" value="ECO:0007669"/>
    <property type="project" value="UniProtKB-KW"/>
</dbReference>
<dbReference type="SUPFAM" id="SSF100895">
    <property type="entry name" value="Kazal-type serine protease inhibitors"/>
    <property type="match status" value="5"/>
</dbReference>
<keyword evidence="8" id="KW-1185">Reference proteome</keyword>
<evidence type="ECO:0000256" key="2">
    <source>
        <dbReference type="ARBA" id="ARBA00022900"/>
    </source>
</evidence>
<dbReference type="PROSITE" id="PS51465">
    <property type="entry name" value="KAZAL_2"/>
    <property type="match status" value="5"/>
</dbReference>
<dbReference type="PANTHER" id="PTHR10913:SF45">
    <property type="entry name" value="FOLLISTATIN, ISOFORM A-RELATED"/>
    <property type="match status" value="1"/>
</dbReference>
<keyword evidence="5" id="KW-0732">Signal</keyword>
<sequence>MKRTIVFVAILLFTSVLSAEAKKGKSKSPKRKICGRPCNKILKPVCGSDGTTYDNACLFNNAKCEANKSSIVMRIKYQGSCGNTTAKTTHKRQSKKCTAGLKDCINSTKRAVCGSDNTTYSSFCYFRVARCLARQNGSSLTILHKGECGRPKTQHCPLESQCDNLNDPICGSNGKTYKNTCLFLIAKCKARSRNTALFLKKKGACRKPASNLKPCPKKCPSKKRPVCGTDGKTYINGCQLAIAKCSLPKNKRSSLRVAYVGSCEVPATPKPCPRWEECKVVLRPVCGSDGKTYPDICRLRVAMCHARRNGHQAITLKYRTACKKRKGRKEKKQKKGKNDKKNKSGRKGRRD</sequence>
<dbReference type="Gene3D" id="3.30.60.30">
    <property type="match status" value="5"/>
</dbReference>
<dbReference type="GO" id="GO:0005576">
    <property type="term" value="C:extracellular region"/>
    <property type="evidence" value="ECO:0007669"/>
    <property type="project" value="TreeGrafter"/>
</dbReference>
<evidence type="ECO:0000313" key="7">
    <source>
        <dbReference type="EMBL" id="KAK2549517.1"/>
    </source>
</evidence>
<feature type="domain" description="Kazal-like" evidence="6">
    <location>
        <begin position="209"/>
        <end position="265"/>
    </location>
</feature>
<feature type="signal peptide" evidence="5">
    <location>
        <begin position="1"/>
        <end position="21"/>
    </location>
</feature>
<evidence type="ECO:0000259" key="6">
    <source>
        <dbReference type="PROSITE" id="PS51465"/>
    </source>
</evidence>
<dbReference type="PANTHER" id="PTHR10913">
    <property type="entry name" value="FOLLISTATIN-RELATED"/>
    <property type="match status" value="1"/>
</dbReference>
<feature type="region of interest" description="Disordered" evidence="4">
    <location>
        <begin position="322"/>
        <end position="351"/>
    </location>
</feature>
<feature type="domain" description="Kazal-like" evidence="6">
    <location>
        <begin position="266"/>
        <end position="324"/>
    </location>
</feature>
<accession>A0AAD9PUR7</accession>
<feature type="chain" id="PRO_5041986302" evidence="5">
    <location>
        <begin position="22"/>
        <end position="351"/>
    </location>
</feature>
<keyword evidence="3" id="KW-1015">Disulfide bond</keyword>
<feature type="domain" description="Kazal-like" evidence="6">
    <location>
        <begin position="91"/>
        <end position="149"/>
    </location>
</feature>
<comment type="caution">
    <text evidence="7">The sequence shown here is derived from an EMBL/GenBank/DDBJ whole genome shotgun (WGS) entry which is preliminary data.</text>
</comment>
<protein>
    <submittedName>
        <fullName evidence="7">Serine protease inhibitor dipetalogastin</fullName>
    </submittedName>
</protein>